<keyword evidence="1" id="KW-0812">Transmembrane</keyword>
<feature type="transmembrane region" description="Helical" evidence="1">
    <location>
        <begin position="334"/>
        <end position="354"/>
    </location>
</feature>
<feature type="transmembrane region" description="Helical" evidence="1">
    <location>
        <begin position="241"/>
        <end position="260"/>
    </location>
</feature>
<keyword evidence="1" id="KW-0472">Membrane</keyword>
<name>A0ABR6YC59_9BURK</name>
<feature type="domain" description="DUF4401" evidence="2">
    <location>
        <begin position="46"/>
        <end position="355"/>
    </location>
</feature>
<sequence>MSTYPDTNFTPSSTCAELWQTLIRVNAVSGEMPATTEADSNVNQAWYIRVMLGFSGWLGALFLMGFIGIGFSFFHESMIAGISIGLALCTAAYVIFRLGSNNDFVLQLALALSMAGQGFVVFSLFQKNPQNHAAIFAAILLFEILLVAMMPNFIHRFLSTVSTVYAAYFLFQELGMFGFTSGIVAILLTALWWSPRRLRQPEVWRPIGFALALTLLTTEGSRLFSLLMLQNADAWWFKHGWRLAGTLVNLALLSTTMLVLRREGVRWSSLPALLAVSGTMILCGFGYVAPGLSHALLLILIAYSFGEKLLLGLGLLSLLSFLSHYYYQLQVSLLYKSIVLASLALLLLVVRWILNHRFPISTTPDTKEFNHA</sequence>
<feature type="transmembrane region" description="Helical" evidence="1">
    <location>
        <begin position="104"/>
        <end position="125"/>
    </location>
</feature>
<evidence type="ECO:0000259" key="2">
    <source>
        <dbReference type="Pfam" id="PF14351"/>
    </source>
</evidence>
<dbReference type="InterPro" id="IPR025513">
    <property type="entry name" value="DUF4401"/>
</dbReference>
<reference evidence="3 4" key="1">
    <citation type="submission" date="2020-08" db="EMBL/GenBank/DDBJ databases">
        <title>Novel species isolated from subtropical streams in China.</title>
        <authorList>
            <person name="Lu H."/>
        </authorList>
    </citation>
    <scope>NUCLEOTIDE SEQUENCE [LARGE SCALE GENOMIC DNA]</scope>
    <source>
        <strain evidence="3 4">LX15W</strain>
    </source>
</reference>
<dbReference type="EMBL" id="JACOGA010000009">
    <property type="protein sequence ID" value="MBC3874140.1"/>
    <property type="molecule type" value="Genomic_DNA"/>
</dbReference>
<evidence type="ECO:0000313" key="4">
    <source>
        <dbReference type="Proteomes" id="UP000624279"/>
    </source>
</evidence>
<protein>
    <submittedName>
        <fullName evidence="3">DUF4401 domain-containing protein</fullName>
    </submittedName>
</protein>
<proteinExistence type="predicted"/>
<keyword evidence="4" id="KW-1185">Reference proteome</keyword>
<dbReference type="RefSeq" id="WP_186942165.1">
    <property type="nucleotide sequence ID" value="NZ_JACOGA010000009.1"/>
</dbReference>
<accession>A0ABR6YC59</accession>
<evidence type="ECO:0000256" key="1">
    <source>
        <dbReference type="SAM" id="Phobius"/>
    </source>
</evidence>
<feature type="transmembrane region" description="Helical" evidence="1">
    <location>
        <begin position="174"/>
        <end position="194"/>
    </location>
</feature>
<gene>
    <name evidence="3" type="ORF">H8K55_11100</name>
</gene>
<feature type="transmembrane region" description="Helical" evidence="1">
    <location>
        <begin position="272"/>
        <end position="303"/>
    </location>
</feature>
<evidence type="ECO:0000313" key="3">
    <source>
        <dbReference type="EMBL" id="MBC3874140.1"/>
    </source>
</evidence>
<dbReference type="Pfam" id="PF14351">
    <property type="entry name" value="DUF4401"/>
    <property type="match status" value="1"/>
</dbReference>
<organism evidence="3 4">
    <name type="scientific">Undibacterium flavidum</name>
    <dbReference type="NCBI Taxonomy" id="2762297"/>
    <lineage>
        <taxon>Bacteria</taxon>
        <taxon>Pseudomonadati</taxon>
        <taxon>Pseudomonadota</taxon>
        <taxon>Betaproteobacteria</taxon>
        <taxon>Burkholderiales</taxon>
        <taxon>Oxalobacteraceae</taxon>
        <taxon>Undibacterium</taxon>
    </lineage>
</organism>
<feature type="transmembrane region" description="Helical" evidence="1">
    <location>
        <begin position="78"/>
        <end position="98"/>
    </location>
</feature>
<feature type="transmembrane region" description="Helical" evidence="1">
    <location>
        <begin position="309"/>
        <end position="327"/>
    </location>
</feature>
<feature type="transmembrane region" description="Helical" evidence="1">
    <location>
        <begin position="206"/>
        <end position="229"/>
    </location>
</feature>
<comment type="caution">
    <text evidence="3">The sequence shown here is derived from an EMBL/GenBank/DDBJ whole genome shotgun (WGS) entry which is preliminary data.</text>
</comment>
<feature type="transmembrane region" description="Helical" evidence="1">
    <location>
        <begin position="132"/>
        <end position="154"/>
    </location>
</feature>
<feature type="transmembrane region" description="Helical" evidence="1">
    <location>
        <begin position="46"/>
        <end position="71"/>
    </location>
</feature>
<dbReference type="Proteomes" id="UP000624279">
    <property type="component" value="Unassembled WGS sequence"/>
</dbReference>
<keyword evidence="1" id="KW-1133">Transmembrane helix</keyword>